<dbReference type="InterPro" id="IPR003593">
    <property type="entry name" value="AAA+_ATPase"/>
</dbReference>
<dbReference type="Gene3D" id="1.20.272.10">
    <property type="match status" value="1"/>
</dbReference>
<reference evidence="7" key="4">
    <citation type="submission" date="2023-08" db="EMBL/GenBank/DDBJ databases">
        <authorList>
            <person name="Sun Q."/>
            <person name="Zhou Y."/>
        </authorList>
    </citation>
    <scope>NUCLEOTIDE SEQUENCE</scope>
    <source>
        <strain evidence="8">CGMCC 1.8884</strain>
        <strain evidence="7">CGMCC 1.8885</strain>
    </source>
</reference>
<evidence type="ECO:0000256" key="5">
    <source>
        <dbReference type="ARBA" id="ARBA00022840"/>
    </source>
</evidence>
<evidence type="ECO:0000256" key="4">
    <source>
        <dbReference type="ARBA" id="ARBA00022741"/>
    </source>
</evidence>
<evidence type="ECO:0000256" key="1">
    <source>
        <dbReference type="ARBA" id="ARBA00002393"/>
    </source>
</evidence>
<evidence type="ECO:0000256" key="3">
    <source>
        <dbReference type="ARBA" id="ARBA00022705"/>
    </source>
</evidence>
<name>A0AAV4JZB5_9DEIO</name>
<evidence type="ECO:0000313" key="7">
    <source>
        <dbReference type="EMBL" id="GGI70275.1"/>
    </source>
</evidence>
<dbReference type="EMBL" id="BMMA01000001">
    <property type="protein sequence ID" value="GGI70275.1"/>
    <property type="molecule type" value="Genomic_DNA"/>
</dbReference>
<dbReference type="InterPro" id="IPR032423">
    <property type="entry name" value="AAA_assoc_2"/>
</dbReference>
<keyword evidence="3" id="KW-0235">DNA replication</keyword>
<dbReference type="GO" id="GO:0008047">
    <property type="term" value="F:enzyme activator activity"/>
    <property type="evidence" value="ECO:0007669"/>
    <property type="project" value="TreeGrafter"/>
</dbReference>
<dbReference type="SUPFAM" id="SSF48019">
    <property type="entry name" value="post-AAA+ oligomerization domain-like"/>
    <property type="match status" value="1"/>
</dbReference>
<dbReference type="Gene3D" id="3.40.50.300">
    <property type="entry name" value="P-loop containing nucleotide triphosphate hydrolases"/>
    <property type="match status" value="1"/>
</dbReference>
<reference evidence="9" key="3">
    <citation type="journal article" date="2019" name="Int. J. Syst. Evol. Microbiol.">
        <title>The Global Catalogue of Microorganisms (GCM) 10K type strain sequencing project: providing services to taxonomists for standard genome sequencing and annotation.</title>
        <authorList>
            <consortium name="The Broad Institute Genomics Platform"/>
            <consortium name="The Broad Institute Genome Sequencing Center for Infectious Disease"/>
            <person name="Wu L."/>
            <person name="Ma J."/>
        </authorList>
    </citation>
    <scope>NUCLEOTIDE SEQUENCE [LARGE SCALE GENOMIC DNA]</scope>
    <source>
        <strain evidence="9">CGMCC 1.8884</strain>
    </source>
</reference>
<protein>
    <submittedName>
        <fullName evidence="7">ATPase AAA</fullName>
    </submittedName>
</protein>
<dbReference type="Proteomes" id="UP000630135">
    <property type="component" value="Unassembled WGS sequence"/>
</dbReference>
<dbReference type="Gene3D" id="1.10.3710.10">
    <property type="entry name" value="DNA polymerase III clamp loader subunits, C-terminal domain"/>
    <property type="match status" value="1"/>
</dbReference>
<dbReference type="PANTHER" id="PTHR13779:SF7">
    <property type="entry name" value="ATPASE WRNIP1"/>
    <property type="match status" value="1"/>
</dbReference>
<comment type="function">
    <text evidence="1">DNA-dependent ATPase that plays important roles in cellular responses to stalled DNA replication processes.</text>
</comment>
<sequence length="440" mass="47762">MKSRVGPGAGRYLPPVTLFDPPAPLAERLRPRTVSEVVGQSHLLGPGKPLTRVLQSGRLGSLILWGPPGVGKTTLARLLAGEVGAHFIQLSAVSAGVKDVRDAVAEAERERARGRRTVLFLDEIHRFNKAQQDALLPHVESGLLTLIGATTENPSFEVNPALRSRARTLVLQALTQEDVLGLLRRALQDERGLPGVEAQDSALNLLARLAEGDARRALSTLEVAATLADPVTEEAVTEAFGKHLPAMDKNGEDFYNLISALHKSVRASHPDASLYWLARMLQGGADPHYVARRIVRMASEDIGLADPQALRLCIAARDSMEFLGSPEGDLALAQAVVYLALAPKSNSVYVAWKKTVRAVQEGESLPVPLHLRNAPTELMKGQGYGKGYAYYFDDPAGSFAQNYLPDGVQLDLYQPTGEGWEARMTERWRKLMTAHEGVDG</sequence>
<dbReference type="Gene3D" id="1.10.8.60">
    <property type="match status" value="1"/>
</dbReference>
<dbReference type="Proteomes" id="UP000652720">
    <property type="component" value="Unassembled WGS sequence"/>
</dbReference>
<feature type="domain" description="AAA+ ATPase" evidence="6">
    <location>
        <begin position="58"/>
        <end position="174"/>
    </location>
</feature>
<evidence type="ECO:0000313" key="8">
    <source>
        <dbReference type="EMBL" id="GGP29568.1"/>
    </source>
</evidence>
<evidence type="ECO:0000259" key="6">
    <source>
        <dbReference type="SMART" id="SM00382"/>
    </source>
</evidence>
<dbReference type="InterPro" id="IPR008921">
    <property type="entry name" value="DNA_pol3_clamp-load_cplx_C"/>
</dbReference>
<reference evidence="7" key="2">
    <citation type="journal article" date="2014" name="Int. J. Syst. Evol. Microbiol.">
        <title>Complete genome sequence of Corynebacterium casei LMG S-19264T (=DSM 44701T), isolated from a smear-ripened cheese.</title>
        <authorList>
            <consortium name="US DOE Joint Genome Institute (JGI-PGF)"/>
            <person name="Walter F."/>
            <person name="Albersmeier A."/>
            <person name="Kalinowski J."/>
            <person name="Ruckert C."/>
        </authorList>
    </citation>
    <scope>NUCLEOTIDE SEQUENCE</scope>
    <source>
        <strain evidence="7">CGMCC 1.8885</strain>
    </source>
</reference>
<dbReference type="EMBL" id="BMLZ01000012">
    <property type="protein sequence ID" value="GGP29568.1"/>
    <property type="molecule type" value="Genomic_DNA"/>
</dbReference>
<dbReference type="InterPro" id="IPR003959">
    <property type="entry name" value="ATPase_AAA_core"/>
</dbReference>
<dbReference type="Pfam" id="PF00004">
    <property type="entry name" value="AAA"/>
    <property type="match status" value="1"/>
</dbReference>
<dbReference type="SMART" id="SM00382">
    <property type="entry name" value="AAA"/>
    <property type="match status" value="1"/>
</dbReference>
<dbReference type="FunFam" id="1.20.272.10:FF:000001">
    <property type="entry name" value="Putative AAA family ATPase"/>
    <property type="match status" value="1"/>
</dbReference>
<evidence type="ECO:0000256" key="2">
    <source>
        <dbReference type="ARBA" id="ARBA00008959"/>
    </source>
</evidence>
<comment type="caution">
    <text evidence="7">The sequence shown here is derived from an EMBL/GenBank/DDBJ whole genome shotgun (WGS) entry which is preliminary data.</text>
</comment>
<comment type="similarity">
    <text evidence="2">Belongs to the AAA ATPase family. RarA/MGS1/WRNIP1 subfamily.</text>
</comment>
<dbReference type="GO" id="GO:0003677">
    <property type="term" value="F:DNA binding"/>
    <property type="evidence" value="ECO:0007669"/>
    <property type="project" value="InterPro"/>
</dbReference>
<dbReference type="CDD" id="cd00009">
    <property type="entry name" value="AAA"/>
    <property type="match status" value="1"/>
</dbReference>
<keyword evidence="5" id="KW-0067">ATP-binding</keyword>
<dbReference type="GO" id="GO:0016887">
    <property type="term" value="F:ATP hydrolysis activity"/>
    <property type="evidence" value="ECO:0007669"/>
    <property type="project" value="InterPro"/>
</dbReference>
<dbReference type="AlphaFoldDB" id="A0AAV4JZB5"/>
<dbReference type="GO" id="GO:0006261">
    <property type="term" value="P:DNA-templated DNA replication"/>
    <property type="evidence" value="ECO:0007669"/>
    <property type="project" value="TreeGrafter"/>
</dbReference>
<dbReference type="CDD" id="cd18139">
    <property type="entry name" value="HLD_clamp_RarA"/>
    <property type="match status" value="1"/>
</dbReference>
<dbReference type="GO" id="GO:0017116">
    <property type="term" value="F:single-stranded DNA helicase activity"/>
    <property type="evidence" value="ECO:0007669"/>
    <property type="project" value="TreeGrafter"/>
</dbReference>
<organism evidence="7 10">
    <name type="scientific">Deinococcus wulumuqiensis</name>
    <dbReference type="NCBI Taxonomy" id="980427"/>
    <lineage>
        <taxon>Bacteria</taxon>
        <taxon>Thermotogati</taxon>
        <taxon>Deinococcota</taxon>
        <taxon>Deinococci</taxon>
        <taxon>Deinococcales</taxon>
        <taxon>Deinococcaceae</taxon>
        <taxon>Deinococcus</taxon>
    </lineage>
</organism>
<dbReference type="GO" id="GO:0000731">
    <property type="term" value="P:DNA synthesis involved in DNA repair"/>
    <property type="evidence" value="ECO:0007669"/>
    <property type="project" value="TreeGrafter"/>
</dbReference>
<gene>
    <name evidence="8" type="ORF">GCM10008021_12190</name>
    <name evidence="7" type="ORF">GCM10010914_00470</name>
</gene>
<proteinExistence type="inferred from homology"/>
<keyword evidence="9" id="KW-1185">Reference proteome</keyword>
<dbReference type="Pfam" id="PF12002">
    <property type="entry name" value="MgsA_C"/>
    <property type="match status" value="1"/>
</dbReference>
<evidence type="ECO:0000313" key="9">
    <source>
        <dbReference type="Proteomes" id="UP000630135"/>
    </source>
</evidence>
<dbReference type="InterPro" id="IPR021886">
    <property type="entry name" value="MgsA_C"/>
</dbReference>
<accession>A0AAV4JZB5</accession>
<dbReference type="InterPro" id="IPR051314">
    <property type="entry name" value="AAA_ATPase_RarA/MGS1/WRNIP1"/>
</dbReference>
<dbReference type="FunFam" id="3.40.50.300:FF:000137">
    <property type="entry name" value="Replication-associated recombination protein A"/>
    <property type="match status" value="1"/>
</dbReference>
<dbReference type="SUPFAM" id="SSF52540">
    <property type="entry name" value="P-loop containing nucleoside triphosphate hydrolases"/>
    <property type="match status" value="1"/>
</dbReference>
<reference evidence="8" key="1">
    <citation type="journal article" date="2014" name="Int. J. Syst. Evol. Microbiol.">
        <title>Complete genome of a new Firmicutes species belonging to the dominant human colonic microbiota ('Ruminococcus bicirculans') reveals two chromosomes and a selective capacity to utilize plant glucans.</title>
        <authorList>
            <consortium name="NISC Comparative Sequencing Program"/>
            <person name="Wegmann U."/>
            <person name="Louis P."/>
            <person name="Goesmann A."/>
            <person name="Henrissat B."/>
            <person name="Duncan S.H."/>
            <person name="Flint H.J."/>
        </authorList>
    </citation>
    <scope>NUCLEOTIDE SEQUENCE</scope>
    <source>
        <strain evidence="8">CGMCC 1.8884</strain>
    </source>
</reference>
<evidence type="ECO:0000313" key="10">
    <source>
        <dbReference type="Proteomes" id="UP000652720"/>
    </source>
</evidence>
<dbReference type="Pfam" id="PF16193">
    <property type="entry name" value="AAA_assoc_2"/>
    <property type="match status" value="1"/>
</dbReference>
<keyword evidence="4" id="KW-0547">Nucleotide-binding</keyword>
<dbReference type="GO" id="GO:0005524">
    <property type="term" value="F:ATP binding"/>
    <property type="evidence" value="ECO:0007669"/>
    <property type="project" value="UniProtKB-KW"/>
</dbReference>
<dbReference type="PANTHER" id="PTHR13779">
    <property type="entry name" value="WERNER HELICASE-INTERACTING PROTEIN 1 FAMILY MEMBER"/>
    <property type="match status" value="1"/>
</dbReference>
<dbReference type="InterPro" id="IPR027417">
    <property type="entry name" value="P-loop_NTPase"/>
</dbReference>